<name>A0A2K1JKY0_PHYPA</name>
<protein>
    <submittedName>
        <fullName evidence="1 2">Uncharacterized protein</fullName>
    </submittedName>
</protein>
<organism evidence="1">
    <name type="scientific">Physcomitrium patens</name>
    <name type="common">Spreading-leaved earth moss</name>
    <name type="synonym">Physcomitrella patens</name>
    <dbReference type="NCBI Taxonomy" id="3218"/>
    <lineage>
        <taxon>Eukaryota</taxon>
        <taxon>Viridiplantae</taxon>
        <taxon>Streptophyta</taxon>
        <taxon>Embryophyta</taxon>
        <taxon>Bryophyta</taxon>
        <taxon>Bryophytina</taxon>
        <taxon>Bryopsida</taxon>
        <taxon>Funariidae</taxon>
        <taxon>Funariales</taxon>
        <taxon>Funariaceae</taxon>
        <taxon>Physcomitrium</taxon>
    </lineage>
</organism>
<keyword evidence="3" id="KW-1185">Reference proteome</keyword>
<dbReference type="EnsemblPlants" id="Pp3c13_5571V3.1">
    <property type="protein sequence ID" value="PAC:32932590.CDS.1"/>
    <property type="gene ID" value="Pp3c13_5571"/>
</dbReference>
<dbReference type="EMBL" id="ABEU02000013">
    <property type="protein sequence ID" value="PNR42191.1"/>
    <property type="molecule type" value="Genomic_DNA"/>
</dbReference>
<proteinExistence type="predicted"/>
<gene>
    <name evidence="1" type="ORF">PHYPA_017020</name>
</gene>
<dbReference type="Proteomes" id="UP000006727">
    <property type="component" value="Chromosome 13"/>
</dbReference>
<dbReference type="Gramene" id="Pp3c13_5571V3.1">
    <property type="protein sequence ID" value="PAC:32932590.CDS.1"/>
    <property type="gene ID" value="Pp3c13_5571"/>
</dbReference>
<reference evidence="2" key="3">
    <citation type="submission" date="2020-12" db="UniProtKB">
        <authorList>
            <consortium name="EnsemblPlants"/>
        </authorList>
    </citation>
    <scope>IDENTIFICATION</scope>
</reference>
<evidence type="ECO:0000313" key="3">
    <source>
        <dbReference type="Proteomes" id="UP000006727"/>
    </source>
</evidence>
<reference evidence="1 3" key="1">
    <citation type="journal article" date="2008" name="Science">
        <title>The Physcomitrella genome reveals evolutionary insights into the conquest of land by plants.</title>
        <authorList>
            <person name="Rensing S."/>
            <person name="Lang D."/>
            <person name="Zimmer A."/>
            <person name="Terry A."/>
            <person name="Salamov A."/>
            <person name="Shapiro H."/>
            <person name="Nishiyama T."/>
            <person name="Perroud P.-F."/>
            <person name="Lindquist E."/>
            <person name="Kamisugi Y."/>
            <person name="Tanahashi T."/>
            <person name="Sakakibara K."/>
            <person name="Fujita T."/>
            <person name="Oishi K."/>
            <person name="Shin-I T."/>
            <person name="Kuroki Y."/>
            <person name="Toyoda A."/>
            <person name="Suzuki Y."/>
            <person name="Hashimoto A."/>
            <person name="Yamaguchi K."/>
            <person name="Sugano A."/>
            <person name="Kohara Y."/>
            <person name="Fujiyama A."/>
            <person name="Anterola A."/>
            <person name="Aoki S."/>
            <person name="Ashton N."/>
            <person name="Barbazuk W.B."/>
            <person name="Barker E."/>
            <person name="Bennetzen J."/>
            <person name="Bezanilla M."/>
            <person name="Blankenship R."/>
            <person name="Cho S.H."/>
            <person name="Dutcher S."/>
            <person name="Estelle M."/>
            <person name="Fawcett J.A."/>
            <person name="Gundlach H."/>
            <person name="Hanada K."/>
            <person name="Heyl A."/>
            <person name="Hicks K.A."/>
            <person name="Hugh J."/>
            <person name="Lohr M."/>
            <person name="Mayer K."/>
            <person name="Melkozernov A."/>
            <person name="Murata T."/>
            <person name="Nelson D."/>
            <person name="Pils B."/>
            <person name="Prigge M."/>
            <person name="Reiss B."/>
            <person name="Renner T."/>
            <person name="Rombauts S."/>
            <person name="Rushton P."/>
            <person name="Sanderfoot A."/>
            <person name="Schween G."/>
            <person name="Shiu S.-H."/>
            <person name="Stueber K."/>
            <person name="Theodoulou F.L."/>
            <person name="Tu H."/>
            <person name="Van de Peer Y."/>
            <person name="Verrier P.J."/>
            <person name="Waters E."/>
            <person name="Wood A."/>
            <person name="Yang L."/>
            <person name="Cove D."/>
            <person name="Cuming A."/>
            <person name="Hasebe M."/>
            <person name="Lucas S."/>
            <person name="Mishler D.B."/>
            <person name="Reski R."/>
            <person name="Grigoriev I."/>
            <person name="Quatrano R.S."/>
            <person name="Boore J.L."/>
        </authorList>
    </citation>
    <scope>NUCLEOTIDE SEQUENCE [LARGE SCALE GENOMIC DNA]</scope>
    <source>
        <strain evidence="2 3">cv. Gransden 2004</strain>
    </source>
</reference>
<sequence>MMYSWLRDSQERPGFSHLYLRQPPTHPHSGFVTAPFLQFHCSSNSIVARESSSLRHVAATCSLSLYHCVFLSSPRIVFDAGFWFRYSGVYARCCC</sequence>
<dbReference type="InParanoid" id="A0A2K1JKY0"/>
<evidence type="ECO:0000313" key="2">
    <source>
        <dbReference type="EnsemblPlants" id="PAC:32932590.CDS.1"/>
    </source>
</evidence>
<dbReference type="AlphaFoldDB" id="A0A2K1JKY0"/>
<accession>A0A2K1JKY0</accession>
<evidence type="ECO:0000313" key="1">
    <source>
        <dbReference type="EMBL" id="PNR42191.1"/>
    </source>
</evidence>
<reference evidence="1 3" key="2">
    <citation type="journal article" date="2018" name="Plant J.">
        <title>The Physcomitrella patens chromosome-scale assembly reveals moss genome structure and evolution.</title>
        <authorList>
            <person name="Lang D."/>
            <person name="Ullrich K.K."/>
            <person name="Murat F."/>
            <person name="Fuchs J."/>
            <person name="Jenkins J."/>
            <person name="Haas F.B."/>
            <person name="Piednoel M."/>
            <person name="Gundlach H."/>
            <person name="Van Bel M."/>
            <person name="Meyberg R."/>
            <person name="Vives C."/>
            <person name="Morata J."/>
            <person name="Symeonidi A."/>
            <person name="Hiss M."/>
            <person name="Muchero W."/>
            <person name="Kamisugi Y."/>
            <person name="Saleh O."/>
            <person name="Blanc G."/>
            <person name="Decker E.L."/>
            <person name="van Gessel N."/>
            <person name="Grimwood J."/>
            <person name="Hayes R.D."/>
            <person name="Graham S.W."/>
            <person name="Gunter L.E."/>
            <person name="McDaniel S.F."/>
            <person name="Hoernstein S.N.W."/>
            <person name="Larsson A."/>
            <person name="Li F.W."/>
            <person name="Perroud P.F."/>
            <person name="Phillips J."/>
            <person name="Ranjan P."/>
            <person name="Rokshar D.S."/>
            <person name="Rothfels C.J."/>
            <person name="Schneider L."/>
            <person name="Shu S."/>
            <person name="Stevenson D.W."/>
            <person name="Thummler F."/>
            <person name="Tillich M."/>
            <person name="Villarreal Aguilar J.C."/>
            <person name="Widiez T."/>
            <person name="Wong G.K."/>
            <person name="Wymore A."/>
            <person name="Zhang Y."/>
            <person name="Zimmer A.D."/>
            <person name="Quatrano R.S."/>
            <person name="Mayer K.F.X."/>
            <person name="Goodstein D."/>
            <person name="Casacuberta J.M."/>
            <person name="Vandepoele K."/>
            <person name="Reski R."/>
            <person name="Cuming A.C."/>
            <person name="Tuskan G.A."/>
            <person name="Maumus F."/>
            <person name="Salse J."/>
            <person name="Schmutz J."/>
            <person name="Rensing S.A."/>
        </authorList>
    </citation>
    <scope>NUCLEOTIDE SEQUENCE [LARGE SCALE GENOMIC DNA]</scope>
    <source>
        <strain evidence="2 3">cv. Gransden 2004</strain>
    </source>
</reference>